<evidence type="ECO:0000313" key="3">
    <source>
        <dbReference type="EMBL" id="GMT00566.1"/>
    </source>
</evidence>
<dbReference type="EMBL" id="BTSX01000005">
    <property type="protein sequence ID" value="GMT00566.1"/>
    <property type="molecule type" value="Genomic_DNA"/>
</dbReference>
<dbReference type="Pfam" id="PF04376">
    <property type="entry name" value="ATE_N"/>
    <property type="match status" value="1"/>
</dbReference>
<feature type="compositionally biased region" description="Basic residues" evidence="1">
    <location>
        <begin position="161"/>
        <end position="171"/>
    </location>
</feature>
<dbReference type="Proteomes" id="UP001432027">
    <property type="component" value="Unassembled WGS sequence"/>
</dbReference>
<evidence type="ECO:0000256" key="1">
    <source>
        <dbReference type="SAM" id="MobiDB-lite"/>
    </source>
</evidence>
<dbReference type="GO" id="GO:0004057">
    <property type="term" value="F:arginyl-tRNA--protein transferase activity"/>
    <property type="evidence" value="ECO:0007669"/>
    <property type="project" value="InterPro"/>
</dbReference>
<dbReference type="PANTHER" id="PTHR21367">
    <property type="entry name" value="ARGININE-TRNA-PROTEIN TRANSFERASE 1"/>
    <property type="match status" value="1"/>
</dbReference>
<evidence type="ECO:0000259" key="2">
    <source>
        <dbReference type="Pfam" id="PF04376"/>
    </source>
</evidence>
<evidence type="ECO:0000313" key="4">
    <source>
        <dbReference type="Proteomes" id="UP001432027"/>
    </source>
</evidence>
<organism evidence="3 4">
    <name type="scientific">Pristionchus entomophagus</name>
    <dbReference type="NCBI Taxonomy" id="358040"/>
    <lineage>
        <taxon>Eukaryota</taxon>
        <taxon>Metazoa</taxon>
        <taxon>Ecdysozoa</taxon>
        <taxon>Nematoda</taxon>
        <taxon>Chromadorea</taxon>
        <taxon>Rhabditida</taxon>
        <taxon>Rhabditina</taxon>
        <taxon>Diplogasteromorpha</taxon>
        <taxon>Diplogasteroidea</taxon>
        <taxon>Neodiplogasteridae</taxon>
        <taxon>Pristionchus</taxon>
    </lineage>
</organism>
<dbReference type="InterPro" id="IPR007471">
    <property type="entry name" value="N-end_Aminoacyl_Trfase_N"/>
</dbReference>
<accession>A0AAV5U141</accession>
<protein>
    <recommendedName>
        <fullName evidence="2">N-end aminoacyl transferase N-terminal domain-containing protein</fullName>
    </recommendedName>
</protein>
<dbReference type="AlphaFoldDB" id="A0AAV5U141"/>
<name>A0AAV5U141_9BILA</name>
<dbReference type="GO" id="GO:0005737">
    <property type="term" value="C:cytoplasm"/>
    <property type="evidence" value="ECO:0007669"/>
    <property type="project" value="TreeGrafter"/>
</dbReference>
<feature type="domain" description="N-end aminoacyl transferase N-terminal" evidence="2">
    <location>
        <begin position="16"/>
        <end position="105"/>
    </location>
</feature>
<comment type="caution">
    <text evidence="3">The sequence shown here is derived from an EMBL/GenBank/DDBJ whole genome shotgun (WGS) entry which is preliminary data.</text>
</comment>
<sequence>GEQISITEILGYSEGRCGYCKNEKMKRKLNLGEKKGNEEEMKGSSVSLGAWAHKLDVYDYQMLLNGGWRRSGSYLYKPDMEKTCCPQYTIRLDVDKFTLSRTQKRVLRNMQLYLEKGVKGKGEKEERGEKKRKPEEKNDNDRMEEEKKEEDVHMEREGRGEKKKAMRRKRAIEKWTMKGKNVEDEMEKRMNREKNRVKTLEERIAVDYGEGFSHRLEIQLV</sequence>
<keyword evidence="4" id="KW-1185">Reference proteome</keyword>
<feature type="non-terminal residue" evidence="3">
    <location>
        <position position="221"/>
    </location>
</feature>
<reference evidence="3" key="1">
    <citation type="submission" date="2023-10" db="EMBL/GenBank/DDBJ databases">
        <title>Genome assembly of Pristionchus species.</title>
        <authorList>
            <person name="Yoshida K."/>
            <person name="Sommer R.J."/>
        </authorList>
    </citation>
    <scope>NUCLEOTIDE SEQUENCE</scope>
    <source>
        <strain evidence="3">RS0144</strain>
    </source>
</reference>
<proteinExistence type="predicted"/>
<gene>
    <name evidence="3" type="ORF">PENTCL1PPCAC_22740</name>
</gene>
<feature type="region of interest" description="Disordered" evidence="1">
    <location>
        <begin position="118"/>
        <end position="175"/>
    </location>
</feature>
<dbReference type="PANTHER" id="PTHR21367:SF1">
    <property type="entry name" value="ARGINYL-TRNA--PROTEIN TRANSFERASE 1"/>
    <property type="match status" value="1"/>
</dbReference>
<feature type="non-terminal residue" evidence="3">
    <location>
        <position position="1"/>
    </location>
</feature>
<feature type="compositionally biased region" description="Basic and acidic residues" evidence="1">
    <location>
        <begin position="118"/>
        <end position="160"/>
    </location>
</feature>
<dbReference type="InterPro" id="IPR030700">
    <property type="entry name" value="N-end_Aminoacyl_Trfase"/>
</dbReference>